<dbReference type="Pfam" id="PF00406">
    <property type="entry name" value="ADK"/>
    <property type="match status" value="1"/>
</dbReference>
<proteinExistence type="inferred from homology"/>
<keyword evidence="2" id="KW-0547">Nucleotide-binding</keyword>
<dbReference type="Proteomes" id="UP001054902">
    <property type="component" value="Unassembled WGS sequence"/>
</dbReference>
<dbReference type="HAMAP" id="MF_00235">
    <property type="entry name" value="Adenylate_kinase_Adk"/>
    <property type="match status" value="1"/>
</dbReference>
<keyword evidence="1 4" id="KW-0808">Transferase</keyword>
<dbReference type="InterPro" id="IPR027417">
    <property type="entry name" value="P-loop_NTPase"/>
</dbReference>
<dbReference type="CDD" id="cd01428">
    <property type="entry name" value="ADK"/>
    <property type="match status" value="1"/>
</dbReference>
<dbReference type="SUPFAM" id="SSF52540">
    <property type="entry name" value="P-loop containing nucleoside triphosphate hydrolases"/>
    <property type="match status" value="1"/>
</dbReference>
<feature type="chain" id="PRO_5042167147" evidence="5">
    <location>
        <begin position="20"/>
        <end position="434"/>
    </location>
</feature>
<dbReference type="PROSITE" id="PS51257">
    <property type="entry name" value="PROKAR_LIPOPROTEIN"/>
    <property type="match status" value="1"/>
</dbReference>
<dbReference type="GO" id="GO:0006139">
    <property type="term" value="P:nucleobase-containing compound metabolic process"/>
    <property type="evidence" value="ECO:0007669"/>
    <property type="project" value="InterPro"/>
</dbReference>
<dbReference type="InterPro" id="IPR033690">
    <property type="entry name" value="Adenylat_kinase_CS"/>
</dbReference>
<dbReference type="GO" id="GO:0019205">
    <property type="term" value="F:nucleobase-containing compound kinase activity"/>
    <property type="evidence" value="ECO:0007669"/>
    <property type="project" value="InterPro"/>
</dbReference>
<keyword evidence="3 4" id="KW-0418">Kinase</keyword>
<dbReference type="AlphaFoldDB" id="A0AAD3D0B5"/>
<dbReference type="GO" id="GO:0005524">
    <property type="term" value="F:ATP binding"/>
    <property type="evidence" value="ECO:0007669"/>
    <property type="project" value="InterPro"/>
</dbReference>
<dbReference type="InterPro" id="IPR000850">
    <property type="entry name" value="Adenylat/UMP-CMP_kin"/>
</dbReference>
<protein>
    <submittedName>
        <fullName evidence="6">Uncharacterized protein</fullName>
    </submittedName>
</protein>
<keyword evidence="7" id="KW-1185">Reference proteome</keyword>
<comment type="similarity">
    <text evidence="4">Belongs to the adenylate kinase family.</text>
</comment>
<dbReference type="Gene3D" id="3.10.450.50">
    <property type="match status" value="1"/>
</dbReference>
<organism evidence="6 7">
    <name type="scientific">Chaetoceros tenuissimus</name>
    <dbReference type="NCBI Taxonomy" id="426638"/>
    <lineage>
        <taxon>Eukaryota</taxon>
        <taxon>Sar</taxon>
        <taxon>Stramenopiles</taxon>
        <taxon>Ochrophyta</taxon>
        <taxon>Bacillariophyta</taxon>
        <taxon>Coscinodiscophyceae</taxon>
        <taxon>Chaetocerotophycidae</taxon>
        <taxon>Chaetocerotales</taxon>
        <taxon>Chaetocerotaceae</taxon>
        <taxon>Chaetoceros</taxon>
    </lineage>
</organism>
<dbReference type="PROSITE" id="PS00113">
    <property type="entry name" value="ADENYLATE_KINASE"/>
    <property type="match status" value="1"/>
</dbReference>
<dbReference type="InterPro" id="IPR032710">
    <property type="entry name" value="NTF2-like_dom_sf"/>
</dbReference>
<evidence type="ECO:0000256" key="2">
    <source>
        <dbReference type="ARBA" id="ARBA00022741"/>
    </source>
</evidence>
<gene>
    <name evidence="6" type="ORF">CTEN210_11758</name>
</gene>
<accession>A0AAD3D0B5</accession>
<dbReference type="PANTHER" id="PTHR23359">
    <property type="entry name" value="NUCLEOTIDE KINASE"/>
    <property type="match status" value="1"/>
</dbReference>
<evidence type="ECO:0000256" key="1">
    <source>
        <dbReference type="ARBA" id="ARBA00022679"/>
    </source>
</evidence>
<dbReference type="EMBL" id="BLLK01000047">
    <property type="protein sequence ID" value="GFH55282.1"/>
    <property type="molecule type" value="Genomic_DNA"/>
</dbReference>
<sequence>MRFPISSSLLLLVQSRGQAFSHPFATQACLASSSFSTSSTAFVHRNSDNKSRNLSSLKATIDDVSSLESQIKQEALASLDISSPSTLAKSTFANLDYINTQKLIEKKQHRVLFILGGPGAGKGTQSENILQEYKCIHLSVGELLRQERTRKDSKHAQLIEECLVKGQIVPVEISLQLVKNAMADSSQEYGYGAPIFLVDGFPRNFDNLQGWTREMPSDAAVLGSLVYDCPIEILEQRILARAETSGRSDDNLESARKRFDTFQQQTMPVVQALEEIEKYELDKEGVSRIVIQHIHGERTVEQVWEETQDAMNAYVRNDVLTNNARLLQAVEDKDEDTYSALCSDEFLSAQEDDHSLMHEYETIHGKDNLVSMFLNASIEHQGGTKVVVTYERVLKDEQSGEVVADFKESRVWSHEAKGWVCIHFVRTPLEEEEH</sequence>
<comment type="caution">
    <text evidence="6">The sequence shown here is derived from an EMBL/GenBank/DDBJ whole genome shotgun (WGS) entry which is preliminary data.</text>
</comment>
<reference evidence="6 7" key="1">
    <citation type="journal article" date="2021" name="Sci. Rep.">
        <title>The genome of the diatom Chaetoceros tenuissimus carries an ancient integrated fragment of an extant virus.</title>
        <authorList>
            <person name="Hongo Y."/>
            <person name="Kimura K."/>
            <person name="Takaki Y."/>
            <person name="Yoshida Y."/>
            <person name="Baba S."/>
            <person name="Kobayashi G."/>
            <person name="Nagasaki K."/>
            <person name="Hano T."/>
            <person name="Tomaru Y."/>
        </authorList>
    </citation>
    <scope>NUCLEOTIDE SEQUENCE [LARGE SCALE GENOMIC DNA]</scope>
    <source>
        <strain evidence="6 7">NIES-3715</strain>
    </source>
</reference>
<evidence type="ECO:0000256" key="5">
    <source>
        <dbReference type="SAM" id="SignalP"/>
    </source>
</evidence>
<evidence type="ECO:0000313" key="6">
    <source>
        <dbReference type="EMBL" id="GFH55282.1"/>
    </source>
</evidence>
<evidence type="ECO:0000256" key="3">
    <source>
        <dbReference type="ARBA" id="ARBA00022777"/>
    </source>
</evidence>
<dbReference type="Gene3D" id="3.40.50.300">
    <property type="entry name" value="P-loop containing nucleotide triphosphate hydrolases"/>
    <property type="match status" value="1"/>
</dbReference>
<evidence type="ECO:0000313" key="7">
    <source>
        <dbReference type="Proteomes" id="UP001054902"/>
    </source>
</evidence>
<evidence type="ECO:0000256" key="4">
    <source>
        <dbReference type="RuleBase" id="RU003330"/>
    </source>
</evidence>
<feature type="signal peptide" evidence="5">
    <location>
        <begin position="1"/>
        <end position="19"/>
    </location>
</feature>
<keyword evidence="5" id="KW-0732">Signal</keyword>
<name>A0AAD3D0B5_9STRA</name>
<dbReference type="SUPFAM" id="SSF54427">
    <property type="entry name" value="NTF2-like"/>
    <property type="match status" value="1"/>
</dbReference>
<dbReference type="PRINTS" id="PR00094">
    <property type="entry name" value="ADENYLTKNASE"/>
</dbReference>